<evidence type="ECO:0008006" key="3">
    <source>
        <dbReference type="Google" id="ProtNLM"/>
    </source>
</evidence>
<dbReference type="RefSeq" id="XP_052948082.1">
    <property type="nucleotide sequence ID" value="XM_053086666.1"/>
</dbReference>
<keyword evidence="2" id="KW-1185">Reference proteome</keyword>
<organism evidence="1 2">
    <name type="scientific">Dioszegia hungarica</name>
    <dbReference type="NCBI Taxonomy" id="4972"/>
    <lineage>
        <taxon>Eukaryota</taxon>
        <taxon>Fungi</taxon>
        <taxon>Dikarya</taxon>
        <taxon>Basidiomycota</taxon>
        <taxon>Agaricomycotina</taxon>
        <taxon>Tremellomycetes</taxon>
        <taxon>Tremellales</taxon>
        <taxon>Bulleribasidiaceae</taxon>
        <taxon>Dioszegia</taxon>
    </lineage>
</organism>
<accession>A0AA38HCY5</accession>
<gene>
    <name evidence="1" type="ORF">MKK02DRAFT_23076</name>
</gene>
<protein>
    <recommendedName>
        <fullName evidence="3">Helitron helicase-like domain-containing protein</fullName>
    </recommendedName>
</protein>
<dbReference type="GeneID" id="77725867"/>
<comment type="caution">
    <text evidence="1">The sequence shown here is derived from an EMBL/GenBank/DDBJ whole genome shotgun (WGS) entry which is preliminary data.</text>
</comment>
<dbReference type="AlphaFoldDB" id="A0AA38HCY5"/>
<proteinExistence type="predicted"/>
<reference evidence="1" key="1">
    <citation type="journal article" date="2022" name="G3 (Bethesda)">
        <title>High quality genome of the basidiomycete yeast Dioszegia hungarica PDD-24b-2 isolated from cloud water.</title>
        <authorList>
            <person name="Jarrige D."/>
            <person name="Haridas S."/>
            <person name="Bleykasten-Grosshans C."/>
            <person name="Joly M."/>
            <person name="Nadalig T."/>
            <person name="Sancelme M."/>
            <person name="Vuilleumier S."/>
            <person name="Grigoriev I.V."/>
            <person name="Amato P."/>
            <person name="Bringel F."/>
        </authorList>
    </citation>
    <scope>NUCLEOTIDE SEQUENCE</scope>
    <source>
        <strain evidence="1">PDD-24b-2</strain>
    </source>
</reference>
<evidence type="ECO:0000313" key="1">
    <source>
        <dbReference type="EMBL" id="KAI9638305.1"/>
    </source>
</evidence>
<name>A0AA38HCY5_9TREE</name>
<dbReference type="Proteomes" id="UP001164286">
    <property type="component" value="Unassembled WGS sequence"/>
</dbReference>
<sequence>MREPSLHSGGRAFRSHIRTFNSGFAFTSLGVHMDAWAYKPGGPNVFKINGQVHHRIGSLLPRPGDAPQFLQLYLHGNSPAQQTALRPTLNAEVCRILSEVMISHNPYVHLFTHNRNRLRTGAVDLNILTFEPFASDTRRYNRPRVDEVAAIVNTGDPLTSNVRDILVRATDGPLSNISEFSSTYLPLQYPLILPYGTHGWSKGLKLGRYQGYLNEVNNDSGIFPMGCAPYKRLVSAIFRS</sequence>
<dbReference type="PANTHER" id="PTHR45786:SF74">
    <property type="entry name" value="ATP-DEPENDENT DNA HELICASE"/>
    <property type="match status" value="1"/>
</dbReference>
<evidence type="ECO:0000313" key="2">
    <source>
        <dbReference type="Proteomes" id="UP001164286"/>
    </source>
</evidence>
<dbReference type="EMBL" id="JAKWFO010000003">
    <property type="protein sequence ID" value="KAI9638305.1"/>
    <property type="molecule type" value="Genomic_DNA"/>
</dbReference>
<dbReference type="PANTHER" id="PTHR45786">
    <property type="entry name" value="DNA BINDING PROTEIN-LIKE"/>
    <property type="match status" value="1"/>
</dbReference>